<feature type="region of interest" description="Disordered" evidence="4">
    <location>
        <begin position="230"/>
        <end position="254"/>
    </location>
</feature>
<evidence type="ECO:0000256" key="3">
    <source>
        <dbReference type="ARBA" id="ARBA00022833"/>
    </source>
</evidence>
<sequence>MFGKLFRRCRDDGDHSSSLKLKQTLAMLEEKECLLQKKVSVEVERAKVFTKSKNKQAALECLKRKRYYESQIEHLESFQSRIHDQRAGSTPIPGSYDRPPFFVGAPPPMPLGIGGGYGHPPSFPGMRYDYGQPGNAAGPYGLLSSYGPPGHIGGLGYGPGMSMDGYGFGYRGSPLPVTGAWPGGDLPDNNASRKRRGGPDGLSEGDWVCPKCQNVNFAFRTTCNMKKCSAPKPLSGPNRSSSGSKDTGSGPEGSWTCNKCGNLNYPFRTVCNRKGCSNEKPLSS</sequence>
<reference evidence="6" key="2">
    <citation type="submission" date="2023-06" db="EMBL/GenBank/DDBJ databases">
        <authorList>
            <person name="Ma L."/>
            <person name="Liu K.-W."/>
            <person name="Li Z."/>
            <person name="Hsiao Y.-Y."/>
            <person name="Qi Y."/>
            <person name="Fu T."/>
            <person name="Tang G."/>
            <person name="Zhang D."/>
            <person name="Sun W.-H."/>
            <person name="Liu D.-K."/>
            <person name="Li Y."/>
            <person name="Chen G.-Z."/>
            <person name="Liu X.-D."/>
            <person name="Liao X.-Y."/>
            <person name="Jiang Y.-T."/>
            <person name="Yu X."/>
            <person name="Hao Y."/>
            <person name="Huang J."/>
            <person name="Zhao X.-W."/>
            <person name="Ke S."/>
            <person name="Chen Y.-Y."/>
            <person name="Wu W.-L."/>
            <person name="Hsu J.-L."/>
            <person name="Lin Y.-F."/>
            <person name="Huang M.-D."/>
            <person name="Li C.-Y."/>
            <person name="Huang L."/>
            <person name="Wang Z.-W."/>
            <person name="Zhao X."/>
            <person name="Zhong W.-Y."/>
            <person name="Peng D.-H."/>
            <person name="Ahmad S."/>
            <person name="Lan S."/>
            <person name="Zhang J.-S."/>
            <person name="Tsai W.-C."/>
            <person name="Van De Peer Y."/>
            <person name="Liu Z.-J."/>
        </authorList>
    </citation>
    <scope>NUCLEOTIDE SEQUENCE</scope>
    <source>
        <strain evidence="6">SCP</strain>
        <tissue evidence="6">Leaves</tissue>
    </source>
</reference>
<dbReference type="EMBL" id="JAUJYN010000010">
    <property type="protein sequence ID" value="KAK1262142.1"/>
    <property type="molecule type" value="Genomic_DNA"/>
</dbReference>
<dbReference type="GO" id="GO:0006900">
    <property type="term" value="P:vesicle budding from membrane"/>
    <property type="evidence" value="ECO:0007669"/>
    <property type="project" value="TreeGrafter"/>
</dbReference>
<dbReference type="Gene3D" id="4.10.1060.10">
    <property type="entry name" value="Zinc finger, RanBP2-type"/>
    <property type="match status" value="2"/>
</dbReference>
<gene>
    <name evidence="6" type="ORF">QJS04_geneDACA018406</name>
</gene>
<dbReference type="AlphaFoldDB" id="A0AAV9ADP9"/>
<evidence type="ECO:0000313" key="7">
    <source>
        <dbReference type="Proteomes" id="UP001179952"/>
    </source>
</evidence>
<reference evidence="6" key="1">
    <citation type="journal article" date="2023" name="Nat. Commun.">
        <title>Diploid and tetraploid genomes of Acorus and the evolution of monocots.</title>
        <authorList>
            <person name="Ma L."/>
            <person name="Liu K.W."/>
            <person name="Li Z."/>
            <person name="Hsiao Y.Y."/>
            <person name="Qi Y."/>
            <person name="Fu T."/>
            <person name="Tang G.D."/>
            <person name="Zhang D."/>
            <person name="Sun W.H."/>
            <person name="Liu D.K."/>
            <person name="Li Y."/>
            <person name="Chen G.Z."/>
            <person name="Liu X.D."/>
            <person name="Liao X.Y."/>
            <person name="Jiang Y.T."/>
            <person name="Yu X."/>
            <person name="Hao Y."/>
            <person name="Huang J."/>
            <person name="Zhao X.W."/>
            <person name="Ke S."/>
            <person name="Chen Y.Y."/>
            <person name="Wu W.L."/>
            <person name="Hsu J.L."/>
            <person name="Lin Y.F."/>
            <person name="Huang M.D."/>
            <person name="Li C.Y."/>
            <person name="Huang L."/>
            <person name="Wang Z.W."/>
            <person name="Zhao X."/>
            <person name="Zhong W.Y."/>
            <person name="Peng D.H."/>
            <person name="Ahmad S."/>
            <person name="Lan S."/>
            <person name="Zhang J.S."/>
            <person name="Tsai W.C."/>
            <person name="Van de Peer Y."/>
            <person name="Liu Z.J."/>
        </authorList>
    </citation>
    <scope>NUCLEOTIDE SEQUENCE</scope>
    <source>
        <strain evidence="6">SCP</strain>
    </source>
</reference>
<accession>A0AAV9ADP9</accession>
<dbReference type="GO" id="GO:0009898">
    <property type="term" value="C:cytoplasmic side of plasma membrane"/>
    <property type="evidence" value="ECO:0007669"/>
    <property type="project" value="TreeGrafter"/>
</dbReference>
<dbReference type="InterPro" id="IPR036443">
    <property type="entry name" value="Znf_RanBP2_sf"/>
</dbReference>
<dbReference type="InterPro" id="IPR001876">
    <property type="entry name" value="Znf_RanBP2"/>
</dbReference>
<protein>
    <recommendedName>
        <fullName evidence="5">RanBP2-type domain-containing protein</fullName>
    </recommendedName>
</protein>
<feature type="domain" description="RanBP2-type" evidence="5">
    <location>
        <begin position="205"/>
        <end position="231"/>
    </location>
</feature>
<dbReference type="GO" id="GO:0032511">
    <property type="term" value="P:late endosome to vacuole transport via multivesicular body sorting pathway"/>
    <property type="evidence" value="ECO:0007669"/>
    <property type="project" value="TreeGrafter"/>
</dbReference>
<proteinExistence type="predicted"/>
<feature type="compositionally biased region" description="Polar residues" evidence="4">
    <location>
        <begin position="237"/>
        <end position="247"/>
    </location>
</feature>
<dbReference type="Proteomes" id="UP001179952">
    <property type="component" value="Unassembled WGS sequence"/>
</dbReference>
<evidence type="ECO:0000259" key="5">
    <source>
        <dbReference type="SMART" id="SM00547"/>
    </source>
</evidence>
<dbReference type="GO" id="GO:0005771">
    <property type="term" value="C:multivesicular body"/>
    <property type="evidence" value="ECO:0007669"/>
    <property type="project" value="TreeGrafter"/>
</dbReference>
<dbReference type="Gene3D" id="1.10.287.1060">
    <property type="entry name" value="ESAT-6-like"/>
    <property type="match status" value="1"/>
</dbReference>
<organism evidence="6 7">
    <name type="scientific">Acorus gramineus</name>
    <name type="common">Dwarf sweet flag</name>
    <dbReference type="NCBI Taxonomy" id="55184"/>
    <lineage>
        <taxon>Eukaryota</taxon>
        <taxon>Viridiplantae</taxon>
        <taxon>Streptophyta</taxon>
        <taxon>Embryophyta</taxon>
        <taxon>Tracheophyta</taxon>
        <taxon>Spermatophyta</taxon>
        <taxon>Magnoliopsida</taxon>
        <taxon>Liliopsida</taxon>
        <taxon>Acoraceae</taxon>
        <taxon>Acorus</taxon>
    </lineage>
</organism>
<evidence type="ECO:0000256" key="1">
    <source>
        <dbReference type="ARBA" id="ARBA00022723"/>
    </source>
</evidence>
<dbReference type="SUPFAM" id="SSF90209">
    <property type="entry name" value="Ran binding protein zinc finger-like"/>
    <property type="match status" value="2"/>
</dbReference>
<comment type="caution">
    <text evidence="6">The sequence shown here is derived from an EMBL/GenBank/DDBJ whole genome shotgun (WGS) entry which is preliminary data.</text>
</comment>
<dbReference type="SMART" id="SM00547">
    <property type="entry name" value="ZnF_RBZ"/>
    <property type="match status" value="2"/>
</dbReference>
<dbReference type="Pfam" id="PF03357">
    <property type="entry name" value="Snf7"/>
    <property type="match status" value="1"/>
</dbReference>
<evidence type="ECO:0000256" key="2">
    <source>
        <dbReference type="ARBA" id="ARBA00022771"/>
    </source>
</evidence>
<dbReference type="PANTHER" id="PTHR22761:SF91">
    <property type="entry name" value="OS07G0490700 PROTEIN"/>
    <property type="match status" value="1"/>
</dbReference>
<feature type="region of interest" description="Disordered" evidence="4">
    <location>
        <begin position="179"/>
        <end position="203"/>
    </location>
</feature>
<keyword evidence="2" id="KW-0863">Zinc-finger</keyword>
<dbReference type="GO" id="GO:0000815">
    <property type="term" value="C:ESCRT III complex"/>
    <property type="evidence" value="ECO:0007669"/>
    <property type="project" value="TreeGrafter"/>
</dbReference>
<dbReference type="InterPro" id="IPR005024">
    <property type="entry name" value="Snf7_fam"/>
</dbReference>
<keyword evidence="3" id="KW-0862">Zinc</keyword>
<keyword evidence="1" id="KW-0479">Metal-binding</keyword>
<dbReference type="Pfam" id="PF00641">
    <property type="entry name" value="Zn_ribbon_RanBP"/>
    <property type="match status" value="2"/>
</dbReference>
<feature type="domain" description="RanBP2-type" evidence="5">
    <location>
        <begin position="253"/>
        <end position="279"/>
    </location>
</feature>
<dbReference type="PANTHER" id="PTHR22761">
    <property type="entry name" value="CHARGED MULTIVESICULAR BODY PROTEIN"/>
    <property type="match status" value="1"/>
</dbReference>
<evidence type="ECO:0000313" key="6">
    <source>
        <dbReference type="EMBL" id="KAK1262142.1"/>
    </source>
</evidence>
<name>A0AAV9ADP9_ACOGR</name>
<keyword evidence="7" id="KW-1185">Reference proteome</keyword>
<dbReference type="GO" id="GO:0008270">
    <property type="term" value="F:zinc ion binding"/>
    <property type="evidence" value="ECO:0007669"/>
    <property type="project" value="UniProtKB-KW"/>
</dbReference>
<evidence type="ECO:0000256" key="4">
    <source>
        <dbReference type="SAM" id="MobiDB-lite"/>
    </source>
</evidence>